<dbReference type="PROSITE" id="PS01287">
    <property type="entry name" value="RTC"/>
    <property type="match status" value="1"/>
</dbReference>
<evidence type="ECO:0000313" key="2">
    <source>
        <dbReference type="EMBL" id="TFY83073.1"/>
    </source>
</evidence>
<proteinExistence type="predicted"/>
<dbReference type="PANTHER" id="PTHR11096:SF0">
    <property type="entry name" value="RNA 3'-TERMINAL PHOSPHATE CYCLASE"/>
    <property type="match status" value="1"/>
</dbReference>
<organism evidence="2 3">
    <name type="scientific">Hericium alpestre</name>
    <dbReference type="NCBI Taxonomy" id="135208"/>
    <lineage>
        <taxon>Eukaryota</taxon>
        <taxon>Fungi</taxon>
        <taxon>Dikarya</taxon>
        <taxon>Basidiomycota</taxon>
        <taxon>Agaricomycotina</taxon>
        <taxon>Agaricomycetes</taxon>
        <taxon>Russulales</taxon>
        <taxon>Hericiaceae</taxon>
        <taxon>Hericium</taxon>
    </lineage>
</organism>
<dbReference type="OrthoDB" id="25029at2759"/>
<dbReference type="PANTHER" id="PTHR11096">
    <property type="entry name" value="RNA 3' TERMINAL PHOSPHATE CYCLASE"/>
    <property type="match status" value="1"/>
</dbReference>
<dbReference type="STRING" id="135208.A0A4Z0A9Q8"/>
<dbReference type="InterPro" id="IPR013792">
    <property type="entry name" value="RNA3'P_cycl/enolpyr_Trfase_a/b"/>
</dbReference>
<comment type="caution">
    <text evidence="2">The sequence shown here is derived from an EMBL/GenBank/DDBJ whole genome shotgun (WGS) entry which is preliminary data.</text>
</comment>
<accession>A0A4Z0A9Q8</accession>
<feature type="domain" description="RNA 3'-terminal phosphate cyclase" evidence="1">
    <location>
        <begin position="3"/>
        <end position="128"/>
    </location>
</feature>
<dbReference type="GO" id="GO:0005634">
    <property type="term" value="C:nucleus"/>
    <property type="evidence" value="ECO:0007669"/>
    <property type="project" value="TreeGrafter"/>
</dbReference>
<name>A0A4Z0A9Q8_9AGAM</name>
<dbReference type="InterPro" id="IPR020719">
    <property type="entry name" value="RNA3'_term_phos_cycl-like_CS"/>
</dbReference>
<dbReference type="InterPro" id="IPR037136">
    <property type="entry name" value="RNA3'_phos_cyclase_dom_sf"/>
</dbReference>
<dbReference type="InterPro" id="IPR000228">
    <property type="entry name" value="RNA3'_term_phos_cyc"/>
</dbReference>
<gene>
    <name evidence="2" type="ORF">EWM64_g943</name>
</gene>
<dbReference type="EMBL" id="SFCI01000055">
    <property type="protein sequence ID" value="TFY83073.1"/>
    <property type="molecule type" value="Genomic_DNA"/>
</dbReference>
<dbReference type="Proteomes" id="UP000298061">
    <property type="component" value="Unassembled WGS sequence"/>
</dbReference>
<evidence type="ECO:0000313" key="3">
    <source>
        <dbReference type="Proteomes" id="UP000298061"/>
    </source>
</evidence>
<dbReference type="InterPro" id="IPR023797">
    <property type="entry name" value="RNA3'_phos_cyclase_dom"/>
</dbReference>
<dbReference type="Gene3D" id="3.65.10.20">
    <property type="entry name" value="RNA 3'-terminal phosphate cyclase domain"/>
    <property type="match status" value="1"/>
</dbReference>
<reference evidence="2 3" key="1">
    <citation type="submission" date="2019-02" db="EMBL/GenBank/DDBJ databases">
        <title>Genome sequencing of the rare red list fungi Hericium alpestre (H. flagellum).</title>
        <authorList>
            <person name="Buettner E."/>
            <person name="Kellner H."/>
        </authorList>
    </citation>
    <scope>NUCLEOTIDE SEQUENCE [LARGE SCALE GENOMIC DNA]</scope>
    <source>
        <strain evidence="2 3">DSM 108284</strain>
    </source>
</reference>
<sequence length="147" mass="15553">MVGLRLAAEICSASISGNRVGSTNISFTPDGIRLPINASADTGTAGSTALLIQIALPCLLFSRNVPPEPSSLTLRGGTNALSAPQIDYTQHVLMHFLQHRLGLAPQLTIKRRGYYPKGGGEIVFALRRLAHSRSVMLRGTGAGDADM</sequence>
<evidence type="ECO:0000259" key="1">
    <source>
        <dbReference type="Pfam" id="PF01137"/>
    </source>
</evidence>
<keyword evidence="3" id="KW-1185">Reference proteome</keyword>
<dbReference type="GO" id="GO:0003963">
    <property type="term" value="F:RNA-3'-phosphate cyclase activity"/>
    <property type="evidence" value="ECO:0007669"/>
    <property type="project" value="TreeGrafter"/>
</dbReference>
<dbReference type="AlphaFoldDB" id="A0A4Z0A9Q8"/>
<dbReference type="Pfam" id="PF01137">
    <property type="entry name" value="RTC"/>
    <property type="match status" value="1"/>
</dbReference>
<protein>
    <recommendedName>
        <fullName evidence="1">RNA 3'-terminal phosphate cyclase domain-containing protein</fullName>
    </recommendedName>
</protein>
<dbReference type="SUPFAM" id="SSF55205">
    <property type="entry name" value="EPT/RTPC-like"/>
    <property type="match status" value="1"/>
</dbReference>
<dbReference type="GO" id="GO:0006396">
    <property type="term" value="P:RNA processing"/>
    <property type="evidence" value="ECO:0007669"/>
    <property type="project" value="InterPro"/>
</dbReference>